<evidence type="ECO:0000313" key="2">
    <source>
        <dbReference type="Proteomes" id="UP000054166"/>
    </source>
</evidence>
<dbReference type="HOGENOM" id="CLU_3107182_0_0_1"/>
<protein>
    <submittedName>
        <fullName evidence="1">Uncharacterized protein</fullName>
    </submittedName>
</protein>
<dbReference type="AlphaFoldDB" id="A0A0C3G306"/>
<name>A0A0C3G306_PILCF</name>
<accession>A0A0C3G306</accession>
<gene>
    <name evidence="1" type="ORF">PILCRDRAFT_816174</name>
</gene>
<dbReference type="Proteomes" id="UP000054166">
    <property type="component" value="Unassembled WGS sequence"/>
</dbReference>
<reference evidence="2" key="2">
    <citation type="submission" date="2015-01" db="EMBL/GenBank/DDBJ databases">
        <title>Evolutionary Origins and Diversification of the Mycorrhizal Mutualists.</title>
        <authorList>
            <consortium name="DOE Joint Genome Institute"/>
            <consortium name="Mycorrhizal Genomics Consortium"/>
            <person name="Kohler A."/>
            <person name="Kuo A."/>
            <person name="Nagy L.G."/>
            <person name="Floudas D."/>
            <person name="Copeland A."/>
            <person name="Barry K.W."/>
            <person name="Cichocki N."/>
            <person name="Veneault-Fourrey C."/>
            <person name="LaButti K."/>
            <person name="Lindquist E.A."/>
            <person name="Lipzen A."/>
            <person name="Lundell T."/>
            <person name="Morin E."/>
            <person name="Murat C."/>
            <person name="Riley R."/>
            <person name="Ohm R."/>
            <person name="Sun H."/>
            <person name="Tunlid A."/>
            <person name="Henrissat B."/>
            <person name="Grigoriev I.V."/>
            <person name="Hibbett D.S."/>
            <person name="Martin F."/>
        </authorList>
    </citation>
    <scope>NUCLEOTIDE SEQUENCE [LARGE SCALE GENOMIC DNA]</scope>
    <source>
        <strain evidence="2">F 1598</strain>
    </source>
</reference>
<evidence type="ECO:0000313" key="1">
    <source>
        <dbReference type="EMBL" id="KIM86239.1"/>
    </source>
</evidence>
<reference evidence="1 2" key="1">
    <citation type="submission" date="2014-04" db="EMBL/GenBank/DDBJ databases">
        <authorList>
            <consortium name="DOE Joint Genome Institute"/>
            <person name="Kuo A."/>
            <person name="Tarkka M."/>
            <person name="Buscot F."/>
            <person name="Kohler A."/>
            <person name="Nagy L.G."/>
            <person name="Floudas D."/>
            <person name="Copeland A."/>
            <person name="Barry K.W."/>
            <person name="Cichocki N."/>
            <person name="Veneault-Fourrey C."/>
            <person name="LaButti K."/>
            <person name="Lindquist E.A."/>
            <person name="Lipzen A."/>
            <person name="Lundell T."/>
            <person name="Morin E."/>
            <person name="Murat C."/>
            <person name="Sun H."/>
            <person name="Tunlid A."/>
            <person name="Henrissat B."/>
            <person name="Grigoriev I.V."/>
            <person name="Hibbett D.S."/>
            <person name="Martin F."/>
            <person name="Nordberg H.P."/>
            <person name="Cantor M.N."/>
            <person name="Hua S.X."/>
        </authorList>
    </citation>
    <scope>NUCLEOTIDE SEQUENCE [LARGE SCALE GENOMIC DNA]</scope>
    <source>
        <strain evidence="1 2">F 1598</strain>
    </source>
</reference>
<proteinExistence type="predicted"/>
<dbReference type="EMBL" id="KN832982">
    <property type="protein sequence ID" value="KIM86239.1"/>
    <property type="molecule type" value="Genomic_DNA"/>
</dbReference>
<keyword evidence="2" id="KW-1185">Reference proteome</keyword>
<sequence>MALDRDAAEQLCDFLDIHHTLQIDHIVQGHTADSRKRHLAHKSEEVSVCEK</sequence>
<dbReference type="InParanoid" id="A0A0C3G306"/>
<organism evidence="1 2">
    <name type="scientific">Piloderma croceum (strain F 1598)</name>
    <dbReference type="NCBI Taxonomy" id="765440"/>
    <lineage>
        <taxon>Eukaryota</taxon>
        <taxon>Fungi</taxon>
        <taxon>Dikarya</taxon>
        <taxon>Basidiomycota</taxon>
        <taxon>Agaricomycotina</taxon>
        <taxon>Agaricomycetes</taxon>
        <taxon>Agaricomycetidae</taxon>
        <taxon>Atheliales</taxon>
        <taxon>Atheliaceae</taxon>
        <taxon>Piloderma</taxon>
    </lineage>
</organism>